<feature type="compositionally biased region" description="Polar residues" evidence="1">
    <location>
        <begin position="194"/>
        <end position="205"/>
    </location>
</feature>
<dbReference type="Proteomes" id="UP000050795">
    <property type="component" value="Unassembled WGS sequence"/>
</dbReference>
<feature type="chain" id="PRO_5041673593" evidence="2">
    <location>
        <begin position="20"/>
        <end position="315"/>
    </location>
</feature>
<keyword evidence="3" id="KW-1185">Reference proteome</keyword>
<sequence>MVGWFNNHTLFIIILFCKALLEHYHTVIVQKMECDLGNLLTYNAEEFKSHLADVFCQLNEVEFQLNNLESWAGLPPECFTPAAMNYGAVDHDQVSHEAQTLVEAIRHLQKELRGMVTKTTRKDECLANDPMLTSTTEKVDNCQNSTPYSLTSTVVNQSSVPMMSLKSENTSSFHPSGMSISPSVDDTNQKQHSSDTTLPSCFSSNEENRGYPYPNNRPSYTSHPNSLTRSPVVDRRQQPNASLDVYHPSSGQHSSVSPSIPTQHYVPAQYNQYLPSSSVENIPSNRMTSEAYPQQTPLATIPRTSSEQYPPRPTQ</sequence>
<organism evidence="3 4">
    <name type="scientific">Trichobilharzia regenti</name>
    <name type="common">Nasal bird schistosome</name>
    <dbReference type="NCBI Taxonomy" id="157069"/>
    <lineage>
        <taxon>Eukaryota</taxon>
        <taxon>Metazoa</taxon>
        <taxon>Spiralia</taxon>
        <taxon>Lophotrochozoa</taxon>
        <taxon>Platyhelminthes</taxon>
        <taxon>Trematoda</taxon>
        <taxon>Digenea</taxon>
        <taxon>Strigeidida</taxon>
        <taxon>Schistosomatoidea</taxon>
        <taxon>Schistosomatidae</taxon>
        <taxon>Trichobilharzia</taxon>
    </lineage>
</organism>
<dbReference type="WBParaSite" id="TREG1_75010.4">
    <property type="protein sequence ID" value="TREG1_75010.4"/>
    <property type="gene ID" value="TREG1_75010"/>
</dbReference>
<protein>
    <submittedName>
        <fullName evidence="4">IMD domain-containing protein</fullName>
    </submittedName>
</protein>
<evidence type="ECO:0000256" key="2">
    <source>
        <dbReference type="SAM" id="SignalP"/>
    </source>
</evidence>
<feature type="compositionally biased region" description="Polar residues" evidence="1">
    <location>
        <begin position="216"/>
        <end position="229"/>
    </location>
</feature>
<keyword evidence="2" id="KW-0732">Signal</keyword>
<feature type="compositionally biased region" description="Polar residues" evidence="1">
    <location>
        <begin position="277"/>
        <end position="308"/>
    </location>
</feature>
<dbReference type="AlphaFoldDB" id="A0AA85K9T4"/>
<accession>A0AA85K9T4</accession>
<reference evidence="4" key="2">
    <citation type="submission" date="2023-11" db="UniProtKB">
        <authorList>
            <consortium name="WormBaseParasite"/>
        </authorList>
    </citation>
    <scope>IDENTIFICATION</scope>
</reference>
<feature type="compositionally biased region" description="Low complexity" evidence="1">
    <location>
        <begin position="248"/>
        <end position="261"/>
    </location>
</feature>
<evidence type="ECO:0000313" key="4">
    <source>
        <dbReference type="WBParaSite" id="TREG1_75010.4"/>
    </source>
</evidence>
<evidence type="ECO:0000313" key="3">
    <source>
        <dbReference type="Proteomes" id="UP000050795"/>
    </source>
</evidence>
<proteinExistence type="predicted"/>
<reference evidence="3" key="1">
    <citation type="submission" date="2022-06" db="EMBL/GenBank/DDBJ databases">
        <authorList>
            <person name="Berger JAMES D."/>
            <person name="Berger JAMES D."/>
        </authorList>
    </citation>
    <scope>NUCLEOTIDE SEQUENCE [LARGE SCALE GENOMIC DNA]</scope>
</reference>
<feature type="region of interest" description="Disordered" evidence="1">
    <location>
        <begin position="277"/>
        <end position="315"/>
    </location>
</feature>
<feature type="compositionally biased region" description="Polar residues" evidence="1">
    <location>
        <begin position="166"/>
        <end position="186"/>
    </location>
</feature>
<evidence type="ECO:0000256" key="1">
    <source>
        <dbReference type="SAM" id="MobiDB-lite"/>
    </source>
</evidence>
<feature type="signal peptide" evidence="2">
    <location>
        <begin position="1"/>
        <end position="19"/>
    </location>
</feature>
<name>A0AA85K9T4_TRIRE</name>
<feature type="region of interest" description="Disordered" evidence="1">
    <location>
        <begin position="166"/>
        <end position="262"/>
    </location>
</feature>